<accession>A0AAE9Z0M4</accession>
<dbReference type="InterPro" id="IPR037401">
    <property type="entry name" value="SnoaL-like"/>
</dbReference>
<name>A0AAE9Z0M4_9GAMM</name>
<reference evidence="2 3" key="1">
    <citation type="journal article" date="2015" name="Genome Announc.">
        <title>Draft Genome Sequences of Marine Isolates of Thalassomonas viridans and Thalassomonas actiniarum.</title>
        <authorList>
            <person name="Olonade I."/>
            <person name="van Zyl L.J."/>
            <person name="Trindade M."/>
        </authorList>
    </citation>
    <scope>NUCLEOTIDE SEQUENCE [LARGE SCALE GENOMIC DNA]</scope>
    <source>
        <strain evidence="2 3">XOM25</strain>
    </source>
</reference>
<dbReference type="Gene3D" id="3.10.450.50">
    <property type="match status" value="1"/>
</dbReference>
<feature type="domain" description="SnoaL-like" evidence="1">
    <location>
        <begin position="12"/>
        <end position="112"/>
    </location>
</feature>
<keyword evidence="3" id="KW-1185">Reference proteome</keyword>
<dbReference type="KEGG" id="tvd:SG34_025470"/>
<reference evidence="2 3" key="2">
    <citation type="journal article" date="2022" name="Mar. Drugs">
        <title>Bioassay-Guided Fractionation Leads to the Detection of Cholic Acid Generated by the Rare Thalassomonas sp.</title>
        <authorList>
            <person name="Pheiffer F."/>
            <person name="Schneider Y.K."/>
            <person name="Hansen E.H."/>
            <person name="Andersen J.H."/>
            <person name="Isaksson J."/>
            <person name="Busche T."/>
            <person name="R C."/>
            <person name="Kalinowski J."/>
            <person name="Zyl L.V."/>
            <person name="Trindade M."/>
        </authorList>
    </citation>
    <scope>NUCLEOTIDE SEQUENCE [LARGE SCALE GENOMIC DNA]</scope>
    <source>
        <strain evidence="2 3">XOM25</strain>
    </source>
</reference>
<dbReference type="Pfam" id="PF12680">
    <property type="entry name" value="SnoaL_2"/>
    <property type="match status" value="1"/>
</dbReference>
<dbReference type="Proteomes" id="UP000032352">
    <property type="component" value="Chromosome"/>
</dbReference>
<dbReference type="EMBL" id="CP059733">
    <property type="protein sequence ID" value="WDE04641.1"/>
    <property type="molecule type" value="Genomic_DNA"/>
</dbReference>
<dbReference type="RefSeq" id="WP_053046613.1">
    <property type="nucleotide sequence ID" value="NZ_CP059733.1"/>
</dbReference>
<proteinExistence type="predicted"/>
<dbReference type="CDD" id="cd00531">
    <property type="entry name" value="NTF2_like"/>
    <property type="match status" value="1"/>
</dbReference>
<gene>
    <name evidence="2" type="ORF">SG34_025470</name>
</gene>
<organism evidence="2 3">
    <name type="scientific">Thalassomonas viridans</name>
    <dbReference type="NCBI Taxonomy" id="137584"/>
    <lineage>
        <taxon>Bacteria</taxon>
        <taxon>Pseudomonadati</taxon>
        <taxon>Pseudomonadota</taxon>
        <taxon>Gammaproteobacteria</taxon>
        <taxon>Alteromonadales</taxon>
        <taxon>Colwelliaceae</taxon>
        <taxon>Thalassomonas</taxon>
    </lineage>
</organism>
<dbReference type="InterPro" id="IPR032710">
    <property type="entry name" value="NTF2-like_dom_sf"/>
</dbReference>
<dbReference type="AlphaFoldDB" id="A0AAE9Z0M4"/>
<protein>
    <submittedName>
        <fullName evidence="2">Nuclear transport factor 2 family protein</fullName>
    </submittedName>
</protein>
<sequence length="135" mass="15622">MMDKETAREFASRWLPAWTGNKPEELASYYSDDCFYMDAGIPEGANGKHELIQYFTKLLAQNPDWVWTQLEAIPMEGGFLNKWLAKIPVGEKTLECIGVCFLQFDDKGKIKRNEVFFDRTELVSEIYKLKNKNLG</sequence>
<evidence type="ECO:0000313" key="2">
    <source>
        <dbReference type="EMBL" id="WDE04641.1"/>
    </source>
</evidence>
<evidence type="ECO:0000259" key="1">
    <source>
        <dbReference type="Pfam" id="PF12680"/>
    </source>
</evidence>
<evidence type="ECO:0000313" key="3">
    <source>
        <dbReference type="Proteomes" id="UP000032352"/>
    </source>
</evidence>
<dbReference type="SUPFAM" id="SSF54427">
    <property type="entry name" value="NTF2-like"/>
    <property type="match status" value="1"/>
</dbReference>